<dbReference type="EMBL" id="CYSA01000016">
    <property type="protein sequence ID" value="CUH65581.1"/>
    <property type="molecule type" value="Genomic_DNA"/>
</dbReference>
<name>A0A0P1FBS3_THAGE</name>
<evidence type="ECO:0000313" key="1">
    <source>
        <dbReference type="EMBL" id="CUH65581.1"/>
    </source>
</evidence>
<protein>
    <submittedName>
        <fullName evidence="1">Uncharacterized protein</fullName>
    </submittedName>
</protein>
<keyword evidence="2" id="KW-1185">Reference proteome</keyword>
<organism evidence="1 2">
    <name type="scientific">Thalassovita gelatinovora</name>
    <name type="common">Thalassobius gelatinovorus</name>
    <dbReference type="NCBI Taxonomy" id="53501"/>
    <lineage>
        <taxon>Bacteria</taxon>
        <taxon>Pseudomonadati</taxon>
        <taxon>Pseudomonadota</taxon>
        <taxon>Alphaproteobacteria</taxon>
        <taxon>Rhodobacterales</taxon>
        <taxon>Roseobacteraceae</taxon>
        <taxon>Thalassovita</taxon>
    </lineage>
</organism>
<dbReference type="Proteomes" id="UP000051587">
    <property type="component" value="Unassembled WGS sequence"/>
</dbReference>
<reference evidence="1 2" key="1">
    <citation type="submission" date="2015-09" db="EMBL/GenBank/DDBJ databases">
        <authorList>
            <consortium name="Swine Surveillance"/>
        </authorList>
    </citation>
    <scope>NUCLEOTIDE SEQUENCE [LARGE SCALE GENOMIC DNA]</scope>
    <source>
        <strain evidence="1 2">CECT 4357</strain>
    </source>
</reference>
<gene>
    <name evidence="1" type="ORF">TG4357_01948</name>
</gene>
<sequence length="55" mass="5923">MVDDYLKIIGPGSARCDITVIDGKCIISFTTNYRVKVAVVEIDGAKVVITIASIH</sequence>
<dbReference type="AlphaFoldDB" id="A0A0P1FBS3"/>
<proteinExistence type="predicted"/>
<accession>A0A0P1FBS3</accession>
<evidence type="ECO:0000313" key="2">
    <source>
        <dbReference type="Proteomes" id="UP000051587"/>
    </source>
</evidence>